<keyword evidence="2 4" id="KW-0807">Transducer</keyword>
<sequence>MSRTLLLVFLIGLVLFSVSFLLNLVAVQLADPDSLLFWLTVHDLVMASLLAALVYLLVLAPTQRIPRLFAFLEEDKTVVVDLTLRMPGRKALSRFFFRKNWKILNTVMAQTDKALSGIYRSASRLVPMAEGIRDSYNALAQGAIINKQHADLVKDINSKLYQKQDEVTDNVKKIHQASNQGQQSVDGSITAMNKVVSDIGLLSESVAAASSDISQLKAQSEQINSIIAVIGSIADQTNLLALNAAIEAARAGESGRGFAVVADEVRSLAVRTQEATEDVRKAVETIQLRTNSANETMNKGSSQTEESVSSVQSAQAKLNQLVEAIHDISDYANIIREQVDDQHVISSEAANEIDQLMQFNQTTIDNARYQSVSANDLINLSRCLHQKLEGFILTDKAVDHELRVSTRHEEMEAVIHEDIELF</sequence>
<keyword evidence="5" id="KW-0812">Transmembrane</keyword>
<evidence type="ECO:0000256" key="3">
    <source>
        <dbReference type="ARBA" id="ARBA00029447"/>
    </source>
</evidence>
<feature type="domain" description="Methyl-accepting transducer" evidence="6">
    <location>
        <begin position="121"/>
        <end position="357"/>
    </location>
</feature>
<comment type="caution">
    <text evidence="7">The sequence shown here is derived from an EMBL/GenBank/DDBJ whole genome shotgun (WGS) entry which is preliminary data.</text>
</comment>
<dbReference type="Proteomes" id="UP001501565">
    <property type="component" value="Unassembled WGS sequence"/>
</dbReference>
<dbReference type="RefSeq" id="WP_344798523.1">
    <property type="nucleotide sequence ID" value="NZ_BAABBN010000007.1"/>
</dbReference>
<keyword evidence="5" id="KW-0472">Membrane</keyword>
<organism evidence="7 8">
    <name type="scientific">Litoribacillus peritrichatus</name>
    <dbReference type="NCBI Taxonomy" id="718191"/>
    <lineage>
        <taxon>Bacteria</taxon>
        <taxon>Pseudomonadati</taxon>
        <taxon>Pseudomonadota</taxon>
        <taxon>Gammaproteobacteria</taxon>
        <taxon>Oceanospirillales</taxon>
        <taxon>Oceanospirillaceae</taxon>
        <taxon>Litoribacillus</taxon>
    </lineage>
</organism>
<dbReference type="SUPFAM" id="SSF58104">
    <property type="entry name" value="Methyl-accepting chemotaxis protein (MCP) signaling domain"/>
    <property type="match status" value="1"/>
</dbReference>
<dbReference type="PANTHER" id="PTHR32089:SF112">
    <property type="entry name" value="LYSOZYME-LIKE PROTEIN-RELATED"/>
    <property type="match status" value="1"/>
</dbReference>
<evidence type="ECO:0000313" key="8">
    <source>
        <dbReference type="Proteomes" id="UP001501565"/>
    </source>
</evidence>
<evidence type="ECO:0000256" key="5">
    <source>
        <dbReference type="SAM" id="Phobius"/>
    </source>
</evidence>
<reference evidence="8" key="1">
    <citation type="journal article" date="2019" name="Int. J. Syst. Evol. Microbiol.">
        <title>The Global Catalogue of Microorganisms (GCM) 10K type strain sequencing project: providing services to taxonomists for standard genome sequencing and annotation.</title>
        <authorList>
            <consortium name="The Broad Institute Genomics Platform"/>
            <consortium name="The Broad Institute Genome Sequencing Center for Infectious Disease"/>
            <person name="Wu L."/>
            <person name="Ma J."/>
        </authorList>
    </citation>
    <scope>NUCLEOTIDE SEQUENCE [LARGE SCALE GENOMIC DNA]</scope>
    <source>
        <strain evidence="8">JCM 17551</strain>
    </source>
</reference>
<proteinExistence type="inferred from homology"/>
<feature type="transmembrane region" description="Helical" evidence="5">
    <location>
        <begin position="36"/>
        <end position="58"/>
    </location>
</feature>
<evidence type="ECO:0000256" key="1">
    <source>
        <dbReference type="ARBA" id="ARBA00004370"/>
    </source>
</evidence>
<dbReference type="EMBL" id="BAABBN010000007">
    <property type="protein sequence ID" value="GAA3925579.1"/>
    <property type="molecule type" value="Genomic_DNA"/>
</dbReference>
<accession>A0ABP7MP65</accession>
<dbReference type="PRINTS" id="PR00260">
    <property type="entry name" value="CHEMTRNSDUCR"/>
</dbReference>
<evidence type="ECO:0000313" key="7">
    <source>
        <dbReference type="EMBL" id="GAA3925579.1"/>
    </source>
</evidence>
<dbReference type="CDD" id="cd11386">
    <property type="entry name" value="MCP_signal"/>
    <property type="match status" value="1"/>
</dbReference>
<dbReference type="Gene3D" id="1.10.287.950">
    <property type="entry name" value="Methyl-accepting chemotaxis protein"/>
    <property type="match status" value="1"/>
</dbReference>
<dbReference type="InterPro" id="IPR004090">
    <property type="entry name" value="Chemotax_Me-accpt_rcpt"/>
</dbReference>
<comment type="subcellular location">
    <subcellularLocation>
        <location evidence="1">Membrane</location>
    </subcellularLocation>
</comment>
<keyword evidence="8" id="KW-1185">Reference proteome</keyword>
<name>A0ABP7MP65_9GAMM</name>
<dbReference type="InterPro" id="IPR004089">
    <property type="entry name" value="MCPsignal_dom"/>
</dbReference>
<comment type="similarity">
    <text evidence="3">Belongs to the methyl-accepting chemotaxis (MCP) protein family.</text>
</comment>
<dbReference type="PROSITE" id="PS50111">
    <property type="entry name" value="CHEMOTAXIS_TRANSDUC_2"/>
    <property type="match status" value="1"/>
</dbReference>
<gene>
    <name evidence="7" type="ORF">GCM10022277_22070</name>
</gene>
<evidence type="ECO:0000259" key="6">
    <source>
        <dbReference type="PROSITE" id="PS50111"/>
    </source>
</evidence>
<keyword evidence="5" id="KW-1133">Transmembrane helix</keyword>
<evidence type="ECO:0000256" key="2">
    <source>
        <dbReference type="ARBA" id="ARBA00023224"/>
    </source>
</evidence>
<dbReference type="SMART" id="SM00283">
    <property type="entry name" value="MA"/>
    <property type="match status" value="1"/>
</dbReference>
<dbReference type="PANTHER" id="PTHR32089">
    <property type="entry name" value="METHYL-ACCEPTING CHEMOTAXIS PROTEIN MCPB"/>
    <property type="match status" value="1"/>
</dbReference>
<dbReference type="Pfam" id="PF00015">
    <property type="entry name" value="MCPsignal"/>
    <property type="match status" value="1"/>
</dbReference>
<protein>
    <recommendedName>
        <fullName evidence="6">Methyl-accepting transducer domain-containing protein</fullName>
    </recommendedName>
</protein>
<evidence type="ECO:0000256" key="4">
    <source>
        <dbReference type="PROSITE-ProRule" id="PRU00284"/>
    </source>
</evidence>